<dbReference type="InterPro" id="IPR000515">
    <property type="entry name" value="MetI-like"/>
</dbReference>
<dbReference type="EMBL" id="FPAA01000001">
    <property type="protein sequence ID" value="SFS33477.1"/>
    <property type="molecule type" value="Genomic_DNA"/>
</dbReference>
<comment type="subcellular location">
    <subcellularLocation>
        <location evidence="1 9">Cell membrane</location>
        <topology evidence="1 9">Multi-pass membrane protein</topology>
    </subcellularLocation>
</comment>
<gene>
    <name evidence="11" type="ORF">SAMN05444972_101264</name>
</gene>
<dbReference type="InterPro" id="IPR010065">
    <property type="entry name" value="AA_ABC_transptr_permease_3TM"/>
</dbReference>
<protein>
    <submittedName>
        <fullName evidence="11">Polar amino acid transport system permease protein</fullName>
    </submittedName>
</protein>
<keyword evidence="6" id="KW-0029">Amino-acid transport</keyword>
<comment type="similarity">
    <text evidence="2">Belongs to the binding-protein-dependent transport system permease family. HisMQ subfamily.</text>
</comment>
<feature type="transmembrane region" description="Helical" evidence="9">
    <location>
        <begin position="190"/>
        <end position="208"/>
    </location>
</feature>
<dbReference type="InterPro" id="IPR043429">
    <property type="entry name" value="ArtM/GltK/GlnP/TcyL/YhdX-like"/>
</dbReference>
<feature type="domain" description="ABC transmembrane type-1" evidence="10">
    <location>
        <begin position="17"/>
        <end position="211"/>
    </location>
</feature>
<dbReference type="RefSeq" id="WP_091832660.1">
    <property type="nucleotide sequence ID" value="NZ_FPAA01000001.1"/>
</dbReference>
<dbReference type="OrthoDB" id="9805999at2"/>
<dbReference type="GO" id="GO:0043190">
    <property type="term" value="C:ATP-binding cassette (ABC) transporter complex"/>
    <property type="evidence" value="ECO:0007669"/>
    <property type="project" value="InterPro"/>
</dbReference>
<sequence>MDWSVIVEYKDLFIRGLFYTTILTIGAVLTGLVIGLSLGLMRLSKKLVLYFPAKLYIDIFRGTPLLLQILFIHFAVLPEVAKVFGLSSPDAILSGFVALSLNAGAYIAEIFRGGIQSVEKGQMEAARSLGMSHTQAMRHIILPQAFKRMLPPLGNEFIALLKDSSLVSVIAVNDLIYAAQTTAKVTWERWVPYITAGVLYFILTYLLSRVVFWLEKRYSTEGEGNLDDTN</sequence>
<feature type="transmembrane region" description="Helical" evidence="9">
    <location>
        <begin position="55"/>
        <end position="76"/>
    </location>
</feature>
<accession>A0A1I6NZU8</accession>
<dbReference type="AlphaFoldDB" id="A0A1I6NZU8"/>
<proteinExistence type="inferred from homology"/>
<dbReference type="GO" id="GO:0022857">
    <property type="term" value="F:transmembrane transporter activity"/>
    <property type="evidence" value="ECO:0007669"/>
    <property type="project" value="InterPro"/>
</dbReference>
<evidence type="ECO:0000259" key="10">
    <source>
        <dbReference type="PROSITE" id="PS50928"/>
    </source>
</evidence>
<feature type="transmembrane region" description="Helical" evidence="9">
    <location>
        <begin position="17"/>
        <end position="43"/>
    </location>
</feature>
<dbReference type="PANTHER" id="PTHR30614:SF20">
    <property type="entry name" value="GLUTAMINE TRANSPORT SYSTEM PERMEASE PROTEIN GLNP"/>
    <property type="match status" value="1"/>
</dbReference>
<feature type="transmembrane region" description="Helical" evidence="9">
    <location>
        <begin position="91"/>
        <end position="111"/>
    </location>
</feature>
<dbReference type="PROSITE" id="PS50928">
    <property type="entry name" value="ABC_TM1"/>
    <property type="match status" value="1"/>
</dbReference>
<keyword evidence="3 9" id="KW-0813">Transport</keyword>
<keyword evidence="5 9" id="KW-0812">Transmembrane</keyword>
<keyword evidence="4" id="KW-1003">Cell membrane</keyword>
<evidence type="ECO:0000256" key="4">
    <source>
        <dbReference type="ARBA" id="ARBA00022475"/>
    </source>
</evidence>
<dbReference type="PANTHER" id="PTHR30614">
    <property type="entry name" value="MEMBRANE COMPONENT OF AMINO ACID ABC TRANSPORTER"/>
    <property type="match status" value="1"/>
</dbReference>
<keyword evidence="12" id="KW-1185">Reference proteome</keyword>
<evidence type="ECO:0000313" key="12">
    <source>
        <dbReference type="Proteomes" id="UP000198660"/>
    </source>
</evidence>
<evidence type="ECO:0000256" key="6">
    <source>
        <dbReference type="ARBA" id="ARBA00022970"/>
    </source>
</evidence>
<dbReference type="Gene3D" id="1.10.3720.10">
    <property type="entry name" value="MetI-like"/>
    <property type="match status" value="1"/>
</dbReference>
<evidence type="ECO:0000313" key="11">
    <source>
        <dbReference type="EMBL" id="SFS33477.1"/>
    </source>
</evidence>
<dbReference type="CDD" id="cd06261">
    <property type="entry name" value="TM_PBP2"/>
    <property type="match status" value="1"/>
</dbReference>
<keyword evidence="8 9" id="KW-0472">Membrane</keyword>
<dbReference type="InterPro" id="IPR035906">
    <property type="entry name" value="MetI-like_sf"/>
</dbReference>
<evidence type="ECO:0000256" key="7">
    <source>
        <dbReference type="ARBA" id="ARBA00022989"/>
    </source>
</evidence>
<dbReference type="SUPFAM" id="SSF161098">
    <property type="entry name" value="MetI-like"/>
    <property type="match status" value="1"/>
</dbReference>
<evidence type="ECO:0000256" key="5">
    <source>
        <dbReference type="ARBA" id="ARBA00022692"/>
    </source>
</evidence>
<keyword evidence="7 9" id="KW-1133">Transmembrane helix</keyword>
<reference evidence="12" key="1">
    <citation type="submission" date="2016-10" db="EMBL/GenBank/DDBJ databases">
        <authorList>
            <person name="Varghese N."/>
            <person name="Submissions S."/>
        </authorList>
    </citation>
    <scope>NUCLEOTIDE SEQUENCE [LARGE SCALE GENOMIC DNA]</scope>
    <source>
        <strain evidence="12">DSM 45789</strain>
    </source>
</reference>
<dbReference type="FunFam" id="1.10.3720.10:FF:000033">
    <property type="entry name" value="Polar amino acid ABC transporter permease"/>
    <property type="match status" value="1"/>
</dbReference>
<organism evidence="11 12">
    <name type="scientific">Marininema halotolerans</name>
    <dbReference type="NCBI Taxonomy" id="1155944"/>
    <lineage>
        <taxon>Bacteria</taxon>
        <taxon>Bacillati</taxon>
        <taxon>Bacillota</taxon>
        <taxon>Bacilli</taxon>
        <taxon>Bacillales</taxon>
        <taxon>Thermoactinomycetaceae</taxon>
        <taxon>Marininema</taxon>
    </lineage>
</organism>
<evidence type="ECO:0000256" key="1">
    <source>
        <dbReference type="ARBA" id="ARBA00004651"/>
    </source>
</evidence>
<dbReference type="GO" id="GO:0006865">
    <property type="term" value="P:amino acid transport"/>
    <property type="evidence" value="ECO:0007669"/>
    <property type="project" value="UniProtKB-KW"/>
</dbReference>
<evidence type="ECO:0000256" key="8">
    <source>
        <dbReference type="ARBA" id="ARBA00023136"/>
    </source>
</evidence>
<evidence type="ECO:0000256" key="9">
    <source>
        <dbReference type="RuleBase" id="RU363032"/>
    </source>
</evidence>
<dbReference type="NCBIfam" id="TIGR01726">
    <property type="entry name" value="HEQRo_perm_3TM"/>
    <property type="match status" value="1"/>
</dbReference>
<dbReference type="Proteomes" id="UP000198660">
    <property type="component" value="Unassembled WGS sequence"/>
</dbReference>
<name>A0A1I6NZU8_9BACL</name>
<evidence type="ECO:0000256" key="3">
    <source>
        <dbReference type="ARBA" id="ARBA00022448"/>
    </source>
</evidence>
<dbReference type="Pfam" id="PF00528">
    <property type="entry name" value="BPD_transp_1"/>
    <property type="match status" value="1"/>
</dbReference>
<evidence type="ECO:0000256" key="2">
    <source>
        <dbReference type="ARBA" id="ARBA00010072"/>
    </source>
</evidence>